<gene>
    <name evidence="1" type="ORF">SAMN06295987_105251</name>
</gene>
<accession>A0A1U6ICU7</accession>
<sequence>MSKRLALSACFSILMMAIYVLFGENVAREPLGPPRFMTGQGYGASVKTPELLGSPGDLLKFGQ</sequence>
<dbReference type="AlphaFoldDB" id="A0A1U6ICU7"/>
<reference evidence="2" key="1">
    <citation type="submission" date="2017-02" db="EMBL/GenBank/DDBJ databases">
        <authorList>
            <person name="Varghese N."/>
            <person name="Submissions S."/>
        </authorList>
    </citation>
    <scope>NUCLEOTIDE SEQUENCE [LARGE SCALE GENOMIC DNA]</scope>
    <source>
        <strain evidence="2">SM117</strain>
    </source>
</reference>
<keyword evidence="2" id="KW-1185">Reference proteome</keyword>
<dbReference type="RefSeq" id="WP_054945657.1">
    <property type="nucleotide sequence ID" value="NZ_FVZE01000005.1"/>
</dbReference>
<dbReference type="Proteomes" id="UP000190989">
    <property type="component" value="Unassembled WGS sequence"/>
</dbReference>
<organism evidence="1 2">
    <name type="scientific">Novosphingobium mathurense</name>
    <dbReference type="NCBI Taxonomy" id="428990"/>
    <lineage>
        <taxon>Bacteria</taxon>
        <taxon>Pseudomonadati</taxon>
        <taxon>Pseudomonadota</taxon>
        <taxon>Alphaproteobacteria</taxon>
        <taxon>Sphingomonadales</taxon>
        <taxon>Sphingomonadaceae</taxon>
        <taxon>Novosphingobium</taxon>
    </lineage>
</organism>
<name>A0A1U6ICU7_9SPHN</name>
<protein>
    <submittedName>
        <fullName evidence="1">Uncharacterized protein</fullName>
    </submittedName>
</protein>
<evidence type="ECO:0000313" key="1">
    <source>
        <dbReference type="EMBL" id="SLK05836.1"/>
    </source>
</evidence>
<proteinExistence type="predicted"/>
<dbReference type="EMBL" id="FVZE01000005">
    <property type="protein sequence ID" value="SLK05836.1"/>
    <property type="molecule type" value="Genomic_DNA"/>
</dbReference>
<evidence type="ECO:0000313" key="2">
    <source>
        <dbReference type="Proteomes" id="UP000190989"/>
    </source>
</evidence>